<evidence type="ECO:0000313" key="4">
    <source>
        <dbReference type="Proteomes" id="UP001595593"/>
    </source>
</evidence>
<evidence type="ECO:0000313" key="3">
    <source>
        <dbReference type="EMBL" id="MFC3124623.1"/>
    </source>
</evidence>
<accession>A0ABV7FW92</accession>
<evidence type="ECO:0000256" key="1">
    <source>
        <dbReference type="SAM" id="MobiDB-lite"/>
    </source>
</evidence>
<dbReference type="PROSITE" id="PS51257">
    <property type="entry name" value="PROKAR_LIPOPROTEIN"/>
    <property type="match status" value="1"/>
</dbReference>
<feature type="compositionally biased region" description="Low complexity" evidence="1">
    <location>
        <begin position="32"/>
        <end position="42"/>
    </location>
</feature>
<organism evidence="3 4">
    <name type="scientific">Teichococcus globiformis</name>
    <dbReference type="NCBI Taxonomy" id="2307229"/>
    <lineage>
        <taxon>Bacteria</taxon>
        <taxon>Pseudomonadati</taxon>
        <taxon>Pseudomonadota</taxon>
        <taxon>Alphaproteobacteria</taxon>
        <taxon>Acetobacterales</taxon>
        <taxon>Roseomonadaceae</taxon>
        <taxon>Roseomonas</taxon>
    </lineage>
</organism>
<evidence type="ECO:0008006" key="5">
    <source>
        <dbReference type="Google" id="ProtNLM"/>
    </source>
</evidence>
<feature type="region of interest" description="Disordered" evidence="1">
    <location>
        <begin position="103"/>
        <end position="124"/>
    </location>
</feature>
<proteinExistence type="predicted"/>
<sequence>MKRLLPPLLVTTGLLLAACAAPSSGPVPRPGPAAGAGDPAQDAAIAACRQEVERSMRYRERGQTMRVDEAESRLGAGAFTGSSLRNEQLGARYEQDRMMEACLRGTQPGTGTPATPPPGGGRGS</sequence>
<dbReference type="Proteomes" id="UP001595593">
    <property type="component" value="Unassembled WGS sequence"/>
</dbReference>
<name>A0ABV7FW92_9PROT</name>
<dbReference type="EMBL" id="JBHRTN010000007">
    <property type="protein sequence ID" value="MFC3124623.1"/>
    <property type="molecule type" value="Genomic_DNA"/>
</dbReference>
<gene>
    <name evidence="3" type="ORF">ACFOD4_06065</name>
</gene>
<feature type="compositionally biased region" description="Pro residues" evidence="1">
    <location>
        <begin position="114"/>
        <end position="124"/>
    </location>
</feature>
<protein>
    <recommendedName>
        <fullName evidence="5">Lipoprotein</fullName>
    </recommendedName>
</protein>
<dbReference type="RefSeq" id="WP_379595041.1">
    <property type="nucleotide sequence ID" value="NZ_JBHRTN010000007.1"/>
</dbReference>
<keyword evidence="4" id="KW-1185">Reference proteome</keyword>
<feature type="region of interest" description="Disordered" evidence="1">
    <location>
        <begin position="21"/>
        <end position="42"/>
    </location>
</feature>
<comment type="caution">
    <text evidence="3">The sequence shown here is derived from an EMBL/GenBank/DDBJ whole genome shotgun (WGS) entry which is preliminary data.</text>
</comment>
<evidence type="ECO:0000256" key="2">
    <source>
        <dbReference type="SAM" id="SignalP"/>
    </source>
</evidence>
<feature type="signal peptide" evidence="2">
    <location>
        <begin position="1"/>
        <end position="17"/>
    </location>
</feature>
<keyword evidence="2" id="KW-0732">Signal</keyword>
<feature type="chain" id="PRO_5046830754" description="Lipoprotein" evidence="2">
    <location>
        <begin position="18"/>
        <end position="124"/>
    </location>
</feature>
<reference evidence="4" key="1">
    <citation type="journal article" date="2019" name="Int. J. Syst. Evol. Microbiol.">
        <title>The Global Catalogue of Microorganisms (GCM) 10K type strain sequencing project: providing services to taxonomists for standard genome sequencing and annotation.</title>
        <authorList>
            <consortium name="The Broad Institute Genomics Platform"/>
            <consortium name="The Broad Institute Genome Sequencing Center for Infectious Disease"/>
            <person name="Wu L."/>
            <person name="Ma J."/>
        </authorList>
    </citation>
    <scope>NUCLEOTIDE SEQUENCE [LARGE SCALE GENOMIC DNA]</scope>
    <source>
        <strain evidence="4">KCTC 52094</strain>
    </source>
</reference>